<evidence type="ECO:0000313" key="1">
    <source>
        <dbReference type="EMBL" id="RSN70333.1"/>
    </source>
</evidence>
<evidence type="ECO:0000313" key="2">
    <source>
        <dbReference type="Proteomes" id="UP000278149"/>
    </source>
</evidence>
<protein>
    <submittedName>
        <fullName evidence="1">Uncharacterized protein</fullName>
    </submittedName>
</protein>
<dbReference type="AlphaFoldDB" id="A0A3R9QT60"/>
<comment type="caution">
    <text evidence="1">The sequence shown here is derived from an EMBL/GenBank/DDBJ whole genome shotgun (WGS) entry which is preliminary data.</text>
</comment>
<name>A0A3R9QT60_9CREN</name>
<accession>A0A3R9QT60</accession>
<reference evidence="1 2" key="1">
    <citation type="submission" date="2018-10" db="EMBL/GenBank/DDBJ databases">
        <title>Co-occurring genomic capacity for anaerobic methane metabolism and dissimilatory sulfite reduction discovered in the Korarchaeota.</title>
        <authorList>
            <person name="Mckay L.J."/>
            <person name="Dlakic M."/>
            <person name="Fields M.W."/>
            <person name="Delmont T.O."/>
            <person name="Eren A.M."/>
            <person name="Jay Z.J."/>
            <person name="Klingelsmith K.B."/>
            <person name="Rusch D.B."/>
            <person name="Inskeep W.P."/>
        </authorList>
    </citation>
    <scope>NUCLEOTIDE SEQUENCE [LARGE SCALE GENOMIC DNA]</scope>
    <source>
        <strain evidence="1 2">WS</strain>
    </source>
</reference>
<dbReference type="RefSeq" id="WP_125740669.1">
    <property type="nucleotide sequence ID" value="NZ_RCOR01000011.1"/>
</dbReference>
<proteinExistence type="predicted"/>
<sequence>MVKVTPVEDAKESFKEILPKIPDRYTRKIKKAKWKEAATSEEAEALWRAKVLEAAERKRRKAGLEKVSEEEWRNLAANLGSKRIKESLEGRIDKWAANWRPYAEALASAELPPRSADPEENIERRVKPVVKTLVQKKKEILGEGT</sequence>
<organism evidence="1 2">
    <name type="scientific">Candidatus Korarchaeum cryptofilum</name>
    <dbReference type="NCBI Taxonomy" id="498846"/>
    <lineage>
        <taxon>Archaea</taxon>
        <taxon>Thermoproteota</taxon>
        <taxon>Candidatus Korarchaeia</taxon>
        <taxon>Candidatus Korarchaeales</taxon>
        <taxon>Candidatus Korarchaeaceae</taxon>
        <taxon>Candidatus Korarchaeum</taxon>
    </lineage>
</organism>
<dbReference type="EMBL" id="RCOR01000011">
    <property type="protein sequence ID" value="RSN70333.1"/>
    <property type="molecule type" value="Genomic_DNA"/>
</dbReference>
<gene>
    <name evidence="1" type="ORF">D9Q81_01295</name>
</gene>
<dbReference type="Proteomes" id="UP000278149">
    <property type="component" value="Unassembled WGS sequence"/>
</dbReference>